<dbReference type="Pfam" id="PF02660">
    <property type="entry name" value="G3P_acyltransf"/>
    <property type="match status" value="1"/>
</dbReference>
<comment type="subcellular location">
    <subcellularLocation>
        <location evidence="10">Cell membrane</location>
        <topology evidence="10">Multi-pass membrane protein</topology>
    </subcellularLocation>
</comment>
<sequence length="196" mass="20032">MTIITLLLAALAGYLFGAIPFGIVMAKVFGLGDLRAIGSGNIGATNVLRTGNKLAAFLTLILDAGKAGIAVLLAGALFGELAGLVAGLAAFVGHCYPVWLGFKGGKGVATFFGLIFAACWPVGLAAGATWLVIAALSRYSSLSALIASALAPVYAAALGGTLMVPFLIILALLIFWRHTENIQRLLKGTEGKIGSK</sequence>
<comment type="subunit">
    <text evidence="10">Probably interacts with PlsX.</text>
</comment>
<keyword evidence="5 10" id="KW-1133">Transmembrane helix</keyword>
<keyword evidence="3 10" id="KW-0808">Transferase</keyword>
<keyword evidence="4 10" id="KW-0812">Transmembrane</keyword>
<dbReference type="EMBL" id="CVQV01000006">
    <property type="protein sequence ID" value="CRK75390.1"/>
    <property type="molecule type" value="Genomic_DNA"/>
</dbReference>
<evidence type="ECO:0000256" key="6">
    <source>
        <dbReference type="ARBA" id="ARBA00023098"/>
    </source>
</evidence>
<evidence type="ECO:0000256" key="8">
    <source>
        <dbReference type="ARBA" id="ARBA00023209"/>
    </source>
</evidence>
<dbReference type="NCBIfam" id="TIGR00023">
    <property type="entry name" value="glycerol-3-phosphate 1-O-acyltransferase PlsY"/>
    <property type="match status" value="1"/>
</dbReference>
<keyword evidence="6 10" id="KW-0443">Lipid metabolism</keyword>
<dbReference type="OrthoDB" id="9777124at2"/>
<protein>
    <recommendedName>
        <fullName evidence="10">Glycerol-3-phosphate acyltransferase</fullName>
    </recommendedName>
    <alternativeName>
        <fullName evidence="10">Acyl-PO4 G3P acyltransferase</fullName>
    </alternativeName>
    <alternativeName>
        <fullName evidence="10">Acyl-phosphate--glycerol-3-phosphate acyltransferase</fullName>
    </alternativeName>
    <alternativeName>
        <fullName evidence="10">G3P acyltransferase</fullName>
        <shortName evidence="10">GPAT</shortName>
        <ecNumber evidence="10">2.3.1.275</ecNumber>
    </alternativeName>
    <alternativeName>
        <fullName evidence="10">Lysophosphatidic acid synthase</fullName>
        <shortName evidence="10">LPA synthase</shortName>
    </alternativeName>
</protein>
<feature type="transmembrane region" description="Helical" evidence="10">
    <location>
        <begin position="67"/>
        <end position="96"/>
    </location>
</feature>
<keyword evidence="11" id="KW-0012">Acyltransferase</keyword>
<dbReference type="GO" id="GO:0043772">
    <property type="term" value="F:acyl-phosphate glycerol-3-phosphate acyltransferase activity"/>
    <property type="evidence" value="ECO:0007669"/>
    <property type="project" value="UniProtKB-UniRule"/>
</dbReference>
<comment type="catalytic activity">
    <reaction evidence="10">
        <text>an acyl phosphate + sn-glycerol 3-phosphate = a 1-acyl-sn-glycero-3-phosphate + phosphate</text>
        <dbReference type="Rhea" id="RHEA:34075"/>
        <dbReference type="ChEBI" id="CHEBI:43474"/>
        <dbReference type="ChEBI" id="CHEBI:57597"/>
        <dbReference type="ChEBI" id="CHEBI:57970"/>
        <dbReference type="ChEBI" id="CHEBI:59918"/>
        <dbReference type="EC" id="2.3.1.275"/>
    </reaction>
</comment>
<evidence type="ECO:0000313" key="11">
    <source>
        <dbReference type="EMBL" id="CRK75390.1"/>
    </source>
</evidence>
<evidence type="ECO:0000256" key="10">
    <source>
        <dbReference type="HAMAP-Rule" id="MF_01043"/>
    </source>
</evidence>
<comment type="similarity">
    <text evidence="10">Belongs to the PlsY family.</text>
</comment>
<dbReference type="PANTHER" id="PTHR30309">
    <property type="entry name" value="INNER MEMBRANE PROTEIN YGIH"/>
    <property type="match status" value="1"/>
</dbReference>
<keyword evidence="1 10" id="KW-1003">Cell membrane</keyword>
<comment type="function">
    <text evidence="10">Catalyzes the transfer of an acyl group from acyl-phosphate (acyl-PO(4)) to glycerol-3-phosphate (G3P) to form lysophosphatidic acid (LPA). This enzyme utilizes acyl-phosphate as fatty acyl donor, but not acyl-CoA or acyl-ACP.</text>
</comment>
<dbReference type="STRING" id="282199.GCA_001049735_01436"/>
<organism evidence="11 12">
    <name type="scientific">Nereida ignava</name>
    <dbReference type="NCBI Taxonomy" id="282199"/>
    <lineage>
        <taxon>Bacteria</taxon>
        <taxon>Pseudomonadati</taxon>
        <taxon>Pseudomonadota</taxon>
        <taxon>Alphaproteobacteria</taxon>
        <taxon>Rhodobacterales</taxon>
        <taxon>Roseobacteraceae</taxon>
        <taxon>Nereida</taxon>
    </lineage>
</organism>
<accession>A0A0U1NKY7</accession>
<dbReference type="EC" id="2.3.1.275" evidence="10"/>
<dbReference type="SMART" id="SM01207">
    <property type="entry name" value="G3P_acyltransf"/>
    <property type="match status" value="1"/>
</dbReference>
<dbReference type="AlphaFoldDB" id="A0A0U1NKY7"/>
<evidence type="ECO:0000256" key="3">
    <source>
        <dbReference type="ARBA" id="ARBA00022679"/>
    </source>
</evidence>
<dbReference type="Proteomes" id="UP000048949">
    <property type="component" value="Unassembled WGS sequence"/>
</dbReference>
<keyword evidence="7 10" id="KW-0472">Membrane</keyword>
<dbReference type="GO" id="GO:0005886">
    <property type="term" value="C:plasma membrane"/>
    <property type="evidence" value="ECO:0007669"/>
    <property type="project" value="UniProtKB-SubCell"/>
</dbReference>
<evidence type="ECO:0000256" key="2">
    <source>
        <dbReference type="ARBA" id="ARBA00022516"/>
    </source>
</evidence>
<dbReference type="HAMAP" id="MF_01043">
    <property type="entry name" value="PlsY"/>
    <property type="match status" value="1"/>
</dbReference>
<comment type="pathway">
    <text evidence="10">Lipid metabolism; phospholipid metabolism.</text>
</comment>
<evidence type="ECO:0000256" key="5">
    <source>
        <dbReference type="ARBA" id="ARBA00022989"/>
    </source>
</evidence>
<evidence type="ECO:0000256" key="9">
    <source>
        <dbReference type="ARBA" id="ARBA00023264"/>
    </source>
</evidence>
<dbReference type="GO" id="GO:0008654">
    <property type="term" value="P:phospholipid biosynthetic process"/>
    <property type="evidence" value="ECO:0007669"/>
    <property type="project" value="UniProtKB-UniRule"/>
</dbReference>
<proteinExistence type="inferred from homology"/>
<keyword evidence="8 10" id="KW-0594">Phospholipid biosynthesis</keyword>
<evidence type="ECO:0000313" key="12">
    <source>
        <dbReference type="Proteomes" id="UP000048949"/>
    </source>
</evidence>
<keyword evidence="2 10" id="KW-0444">Lipid biosynthesis</keyword>
<evidence type="ECO:0000256" key="7">
    <source>
        <dbReference type="ARBA" id="ARBA00023136"/>
    </source>
</evidence>
<feature type="transmembrane region" description="Helical" evidence="10">
    <location>
        <begin position="108"/>
        <end position="133"/>
    </location>
</feature>
<evidence type="ECO:0000256" key="4">
    <source>
        <dbReference type="ARBA" id="ARBA00022692"/>
    </source>
</evidence>
<dbReference type="PANTHER" id="PTHR30309:SF0">
    <property type="entry name" value="GLYCEROL-3-PHOSPHATE ACYLTRANSFERASE-RELATED"/>
    <property type="match status" value="1"/>
</dbReference>
<reference evidence="11 12" key="1">
    <citation type="submission" date="2015-04" db="EMBL/GenBank/DDBJ databases">
        <authorList>
            <person name="Syromyatnikov M.Y."/>
            <person name="Popov V.N."/>
        </authorList>
    </citation>
    <scope>NUCLEOTIDE SEQUENCE [LARGE SCALE GENOMIC DNA]</scope>
    <source>
        <strain evidence="11 12">CECT 5292</strain>
    </source>
</reference>
<feature type="transmembrane region" description="Helical" evidence="10">
    <location>
        <begin position="153"/>
        <end position="176"/>
    </location>
</feature>
<gene>
    <name evidence="10 11" type="primary">plsY</name>
    <name evidence="11" type="ORF">NIG5292_01437</name>
</gene>
<comment type="caution">
    <text evidence="10">Lacks conserved residue(s) required for the propagation of feature annotation.</text>
</comment>
<keyword evidence="12" id="KW-1185">Reference proteome</keyword>
<keyword evidence="9 10" id="KW-1208">Phospholipid metabolism</keyword>
<name>A0A0U1NKY7_9RHOB</name>
<dbReference type="RefSeq" id="WP_048598824.1">
    <property type="nucleotide sequence ID" value="NZ_CBFHGK010000005.1"/>
</dbReference>
<dbReference type="InterPro" id="IPR003811">
    <property type="entry name" value="G3P_acylTferase_PlsY"/>
</dbReference>
<evidence type="ECO:0000256" key="1">
    <source>
        <dbReference type="ARBA" id="ARBA00022475"/>
    </source>
</evidence>
<dbReference type="UniPathway" id="UPA00085"/>